<keyword evidence="4 6" id="KW-0472">Membrane</keyword>
<dbReference type="PANTHER" id="PTHR31042">
    <property type="entry name" value="CORE-2/I-BRANCHING BETA-1,6-N-ACETYLGLUCOSAMINYLTRANSFERASE FAMILY PROTEIN-RELATED"/>
    <property type="match status" value="1"/>
</dbReference>
<accession>A0A445D046</accession>
<evidence type="ECO:0000256" key="2">
    <source>
        <dbReference type="ARBA" id="ARBA00022676"/>
    </source>
</evidence>
<dbReference type="GO" id="GO:0016757">
    <property type="term" value="F:glycosyltransferase activity"/>
    <property type="evidence" value="ECO:0007669"/>
    <property type="project" value="UniProtKB-KW"/>
</dbReference>
<proteinExistence type="predicted"/>
<dbReference type="GO" id="GO:0016020">
    <property type="term" value="C:membrane"/>
    <property type="evidence" value="ECO:0007669"/>
    <property type="project" value="UniProtKB-SubCell"/>
</dbReference>
<keyword evidence="8" id="KW-1185">Reference proteome</keyword>
<keyword evidence="6" id="KW-1133">Transmembrane helix</keyword>
<dbReference type="Proteomes" id="UP000289738">
    <property type="component" value="Chromosome A05"/>
</dbReference>
<evidence type="ECO:0000256" key="4">
    <source>
        <dbReference type="ARBA" id="ARBA00023136"/>
    </source>
</evidence>
<dbReference type="InterPro" id="IPR044174">
    <property type="entry name" value="BC10-like"/>
</dbReference>
<dbReference type="PANTHER" id="PTHR31042:SF136">
    <property type="entry name" value="CORE-2_I-BRANCHING ENZYME"/>
    <property type="match status" value="1"/>
</dbReference>
<name>A0A445D046_ARAHY</name>
<feature type="transmembrane region" description="Helical" evidence="6">
    <location>
        <begin position="27"/>
        <end position="49"/>
    </location>
</feature>
<evidence type="ECO:0000313" key="8">
    <source>
        <dbReference type="Proteomes" id="UP000289738"/>
    </source>
</evidence>
<keyword evidence="3" id="KW-0808">Transferase</keyword>
<comment type="caution">
    <text evidence="7">The sequence shown here is derived from an EMBL/GenBank/DDBJ whole genome shotgun (WGS) entry which is preliminary data.</text>
</comment>
<dbReference type="InterPro" id="IPR003406">
    <property type="entry name" value="Glyco_trans_14"/>
</dbReference>
<evidence type="ECO:0000256" key="6">
    <source>
        <dbReference type="SAM" id="Phobius"/>
    </source>
</evidence>
<sequence length="406" mass="46641">MMKSSNNQNPMNSAPKLFGVPLPQGRFLSYVFFLCCGVTIGIFSSYYYLKNGIPSLQFLRSSLTQSPPQAPPDVSLIPPPSVISEYWSNENVSVTELKHGPLRPRHQAPMHHMNDKELLRVAAKAVRNGTYLKQHHVPKVAFLFLVRGPVLLAPLWQKFFEGNEGKYSIYVHSNPSYDSSVPESPVFRGRRIPSKKVEWGGVNMIEAERRLLANALLDLSNERFALISESCIPLFNFSFTYSYLINSEQNYVMAYDEDSAVGRGRYRSSMSPTITLKQWRKGSQWFEMGRELAHQVVTDKKYFPIFQKHCRGSCYSDEHYLPTYVSIEHWKKNSNRSLTWVDWSKGGPHPAKFVRPEVTIDFLNSLRDMQCPYNGNSTNACYLFARKFLPSALIRLLKVTHIVFRF</sequence>
<organism evidence="7 8">
    <name type="scientific">Arachis hypogaea</name>
    <name type="common">Peanut</name>
    <dbReference type="NCBI Taxonomy" id="3818"/>
    <lineage>
        <taxon>Eukaryota</taxon>
        <taxon>Viridiplantae</taxon>
        <taxon>Streptophyta</taxon>
        <taxon>Embryophyta</taxon>
        <taxon>Tracheophyta</taxon>
        <taxon>Spermatophyta</taxon>
        <taxon>Magnoliopsida</taxon>
        <taxon>eudicotyledons</taxon>
        <taxon>Gunneridae</taxon>
        <taxon>Pentapetalae</taxon>
        <taxon>rosids</taxon>
        <taxon>fabids</taxon>
        <taxon>Fabales</taxon>
        <taxon>Fabaceae</taxon>
        <taxon>Papilionoideae</taxon>
        <taxon>50 kb inversion clade</taxon>
        <taxon>dalbergioids sensu lato</taxon>
        <taxon>Dalbergieae</taxon>
        <taxon>Pterocarpus clade</taxon>
        <taxon>Arachis</taxon>
    </lineage>
</organism>
<evidence type="ECO:0000313" key="7">
    <source>
        <dbReference type="EMBL" id="RYR56566.1"/>
    </source>
</evidence>
<keyword evidence="2" id="KW-0328">Glycosyltransferase</keyword>
<gene>
    <name evidence="7" type="ORF">Ahy_A05g022257</name>
</gene>
<evidence type="ECO:0000256" key="5">
    <source>
        <dbReference type="ARBA" id="ARBA00023180"/>
    </source>
</evidence>
<dbReference type="EMBL" id="SDMP01000005">
    <property type="protein sequence ID" value="RYR56566.1"/>
    <property type="molecule type" value="Genomic_DNA"/>
</dbReference>
<evidence type="ECO:0000256" key="3">
    <source>
        <dbReference type="ARBA" id="ARBA00022679"/>
    </source>
</evidence>
<keyword evidence="5" id="KW-0325">Glycoprotein</keyword>
<evidence type="ECO:0000256" key="1">
    <source>
        <dbReference type="ARBA" id="ARBA00004606"/>
    </source>
</evidence>
<dbReference type="Pfam" id="PF02485">
    <property type="entry name" value="Branch"/>
    <property type="match status" value="1"/>
</dbReference>
<reference evidence="7 8" key="1">
    <citation type="submission" date="2019-01" db="EMBL/GenBank/DDBJ databases">
        <title>Sequencing of cultivated peanut Arachis hypogaea provides insights into genome evolution and oil improvement.</title>
        <authorList>
            <person name="Chen X."/>
        </authorList>
    </citation>
    <scope>NUCLEOTIDE SEQUENCE [LARGE SCALE GENOMIC DNA]</scope>
    <source>
        <strain evidence="8">cv. Fuhuasheng</strain>
        <tissue evidence="7">Leaves</tissue>
    </source>
</reference>
<protein>
    <submittedName>
        <fullName evidence="7">Uncharacterized protein</fullName>
    </submittedName>
</protein>
<dbReference type="OrthoDB" id="191334at2759"/>
<comment type="subcellular location">
    <subcellularLocation>
        <location evidence="1">Membrane</location>
        <topology evidence="1">Single-pass type II membrane protein</topology>
    </subcellularLocation>
</comment>
<dbReference type="STRING" id="3818.A0A445D046"/>
<keyword evidence="6" id="KW-0812">Transmembrane</keyword>
<dbReference type="AlphaFoldDB" id="A0A445D046"/>
<dbReference type="Gramene" id="arahy.Tifrunner.gnm2.ann2.Ah05g412800.1">
    <property type="protein sequence ID" value="arahy.Tifrunner.gnm2.ann2.Ah05g412800.1-CDS"/>
    <property type="gene ID" value="arahy.Tifrunner.gnm2.ann2.Ah05g412800"/>
</dbReference>